<dbReference type="PANTHER" id="PTHR22602:SF0">
    <property type="entry name" value="TRANSFERASE CAF17, MITOCHONDRIAL-RELATED"/>
    <property type="match status" value="1"/>
</dbReference>
<dbReference type="STRING" id="260084.SAMN02927928_0978"/>
<keyword evidence="1" id="KW-0809">Transit peptide</keyword>
<evidence type="ECO:0000256" key="1">
    <source>
        <dbReference type="ARBA" id="ARBA00022946"/>
    </source>
</evidence>
<dbReference type="InterPro" id="IPR057460">
    <property type="entry name" value="CAF17_C"/>
</dbReference>
<sequence length="282" mass="30833">MTTASVTALPHRALIAVSGPDWARFLKGLCTAHIDNIVEQTARGEFHRLHYGAFLRPQGKMICDVLLHAVSADEIWLDVPLSERDDLLAKLNMYRLRAQVTITALDHPVCVAFGGDLPEGFMIDPRGSIIDAPFGFAYASQTATALPDDWRTFRYAHSLAEAGTDFGPDDLYAIDANLDLLAAIDFHKGCYVGQELTSRMKRRGQIKNRILGFDYIGEAPAAGTEILNIDKRAGEVLATAQGHGLALMRIDRREGALTAEGRPVSLNIPAWIAPALPEITTE</sequence>
<dbReference type="NCBIfam" id="TIGR03317">
    <property type="entry name" value="ygfZ_signature"/>
    <property type="match status" value="1"/>
</dbReference>
<dbReference type="PANTHER" id="PTHR22602">
    <property type="entry name" value="TRANSFERASE CAF17, MITOCHONDRIAL-RELATED"/>
    <property type="match status" value="1"/>
</dbReference>
<dbReference type="InterPro" id="IPR017703">
    <property type="entry name" value="YgfZ/GCV_T_CS"/>
</dbReference>
<dbReference type="InterPro" id="IPR027266">
    <property type="entry name" value="TrmE/GcvT-like"/>
</dbReference>
<evidence type="ECO:0000259" key="2">
    <source>
        <dbReference type="Pfam" id="PF25455"/>
    </source>
</evidence>
<organism evidence="3 4">
    <name type="scientific">Asticcacaulis taihuensis</name>
    <dbReference type="NCBI Taxonomy" id="260084"/>
    <lineage>
        <taxon>Bacteria</taxon>
        <taxon>Pseudomonadati</taxon>
        <taxon>Pseudomonadota</taxon>
        <taxon>Alphaproteobacteria</taxon>
        <taxon>Caulobacterales</taxon>
        <taxon>Caulobacteraceae</taxon>
        <taxon>Asticcacaulis</taxon>
    </lineage>
</organism>
<evidence type="ECO:0000313" key="3">
    <source>
        <dbReference type="EMBL" id="SCW40464.1"/>
    </source>
</evidence>
<proteinExistence type="predicted"/>
<protein>
    <recommendedName>
        <fullName evidence="2">CAF17 C-terminal domain-containing protein</fullName>
    </recommendedName>
</protein>
<evidence type="ECO:0000313" key="4">
    <source>
        <dbReference type="Proteomes" id="UP000199150"/>
    </source>
</evidence>
<dbReference type="RefSeq" id="WP_090644311.1">
    <property type="nucleotide sequence ID" value="NZ_CBCRYE010000001.1"/>
</dbReference>
<dbReference type="InterPro" id="IPR045179">
    <property type="entry name" value="YgfZ/GcvT"/>
</dbReference>
<dbReference type="Gene3D" id="3.30.1360.120">
    <property type="entry name" value="Probable tRNA modification gtpase trme, domain 1"/>
    <property type="match status" value="2"/>
</dbReference>
<dbReference type="SUPFAM" id="SSF103025">
    <property type="entry name" value="Folate-binding domain"/>
    <property type="match status" value="1"/>
</dbReference>
<dbReference type="Proteomes" id="UP000199150">
    <property type="component" value="Unassembled WGS sequence"/>
</dbReference>
<dbReference type="AlphaFoldDB" id="A0A1G4Q777"/>
<feature type="domain" description="CAF17 C-terminal" evidence="2">
    <location>
        <begin position="209"/>
        <end position="272"/>
    </location>
</feature>
<dbReference type="OrthoDB" id="9796287at2"/>
<dbReference type="PIRSF" id="PIRSF006487">
    <property type="entry name" value="GcvT"/>
    <property type="match status" value="1"/>
</dbReference>
<name>A0A1G4Q777_9CAUL</name>
<keyword evidence="4" id="KW-1185">Reference proteome</keyword>
<dbReference type="Pfam" id="PF25455">
    <property type="entry name" value="Beta-barrel_CAF17_C"/>
    <property type="match status" value="1"/>
</dbReference>
<accession>A0A1G4Q777</accession>
<reference evidence="4" key="1">
    <citation type="submission" date="2016-10" db="EMBL/GenBank/DDBJ databases">
        <authorList>
            <person name="Varghese N."/>
            <person name="Submissions S."/>
        </authorList>
    </citation>
    <scope>NUCLEOTIDE SEQUENCE [LARGE SCALE GENOMIC DNA]</scope>
    <source>
        <strain evidence="4">CGMCC 1.3431</strain>
    </source>
</reference>
<gene>
    <name evidence="3" type="ORF">SAMN02927928_0978</name>
</gene>
<dbReference type="EMBL" id="FMTS01000001">
    <property type="protein sequence ID" value="SCW40464.1"/>
    <property type="molecule type" value="Genomic_DNA"/>
</dbReference>
<dbReference type="GO" id="GO:0016226">
    <property type="term" value="P:iron-sulfur cluster assembly"/>
    <property type="evidence" value="ECO:0007669"/>
    <property type="project" value="TreeGrafter"/>
</dbReference>